<name>A0A0M2HC71_MICTR</name>
<reference evidence="2 3" key="1">
    <citation type="submission" date="2015-02" db="EMBL/GenBank/DDBJ databases">
        <title>Draft genome sequences of ten Microbacterium spp. with emphasis on heavy metal contaminated environments.</title>
        <authorList>
            <person name="Corretto E."/>
        </authorList>
    </citation>
    <scope>NUCLEOTIDE SEQUENCE [LARGE SCALE GENOMIC DNA]</scope>
    <source>
        <strain evidence="2 3">DSM 8608</strain>
    </source>
</reference>
<keyword evidence="1" id="KW-1133">Transmembrane helix</keyword>
<accession>A0A0M2HC71</accession>
<proteinExistence type="predicted"/>
<dbReference type="RefSeq" id="WP_045299712.1">
    <property type="nucleotide sequence ID" value="NZ_JYJA01000036.1"/>
</dbReference>
<keyword evidence="1" id="KW-0812">Transmembrane</keyword>
<protein>
    <submittedName>
        <fullName evidence="2">Uncharacterized protein</fullName>
    </submittedName>
</protein>
<dbReference type="EMBL" id="JYJA01000036">
    <property type="protein sequence ID" value="KJL41797.1"/>
    <property type="molecule type" value="Genomic_DNA"/>
</dbReference>
<comment type="caution">
    <text evidence="2">The sequence shown here is derived from an EMBL/GenBank/DDBJ whole genome shotgun (WGS) entry which is preliminary data.</text>
</comment>
<gene>
    <name evidence="2" type="ORF">RS82_02413</name>
</gene>
<evidence type="ECO:0000313" key="2">
    <source>
        <dbReference type="EMBL" id="KJL41797.1"/>
    </source>
</evidence>
<sequence>MTQHTEDRVGEIHWSAPERGSWAADRFGRQVGGVRRDEHGYVATRGGRTVGRYRSLDAALDAVDHHSWTHLQPSRYWTLLLATINVGIIAAMSLIATAILR</sequence>
<dbReference type="PATRIC" id="fig|69370.6.peg.2457"/>
<keyword evidence="3" id="KW-1185">Reference proteome</keyword>
<dbReference type="Proteomes" id="UP000034098">
    <property type="component" value="Unassembled WGS sequence"/>
</dbReference>
<evidence type="ECO:0000313" key="3">
    <source>
        <dbReference type="Proteomes" id="UP000034098"/>
    </source>
</evidence>
<dbReference type="OrthoDB" id="5069394at2"/>
<evidence type="ECO:0000256" key="1">
    <source>
        <dbReference type="SAM" id="Phobius"/>
    </source>
</evidence>
<feature type="transmembrane region" description="Helical" evidence="1">
    <location>
        <begin position="76"/>
        <end position="100"/>
    </location>
</feature>
<keyword evidence="1" id="KW-0472">Membrane</keyword>
<organism evidence="2 3">
    <name type="scientific">Microbacterium trichothecenolyticum</name>
    <name type="common">Aureobacterium trichothecenolyticum</name>
    <dbReference type="NCBI Taxonomy" id="69370"/>
    <lineage>
        <taxon>Bacteria</taxon>
        <taxon>Bacillati</taxon>
        <taxon>Actinomycetota</taxon>
        <taxon>Actinomycetes</taxon>
        <taxon>Micrococcales</taxon>
        <taxon>Microbacteriaceae</taxon>
        <taxon>Microbacterium</taxon>
    </lineage>
</organism>
<dbReference type="AlphaFoldDB" id="A0A0M2HC71"/>